<keyword evidence="1" id="KW-0347">Helicase</keyword>
<dbReference type="Proteomes" id="UP000004906">
    <property type="component" value="Unassembled WGS sequence"/>
</dbReference>
<dbReference type="EMBL" id="AFCI01000569">
    <property type="protein sequence ID" value="EHC38534.1"/>
    <property type="molecule type" value="Genomic_DNA"/>
</dbReference>
<evidence type="ECO:0000313" key="1">
    <source>
        <dbReference type="EMBL" id="EHC38534.1"/>
    </source>
</evidence>
<sequence>ARARARVWLLFNKDNPSRFVEALKQLDVPVARKP</sequence>
<dbReference type="GO" id="GO:0004386">
    <property type="term" value="F:helicase activity"/>
    <property type="evidence" value="ECO:0007669"/>
    <property type="project" value="UniProtKB-KW"/>
</dbReference>
<keyword evidence="1" id="KW-0547">Nucleotide-binding</keyword>
<keyword evidence="1" id="KW-0067">ATP-binding</keyword>
<dbReference type="AlphaFoldDB" id="A0A6C8GQK7"/>
<comment type="caution">
    <text evidence="1">The sequence shown here is derived from an EMBL/GenBank/DDBJ whole genome shotgun (WGS) entry which is preliminary data.</text>
</comment>
<proteinExistence type="predicted"/>
<feature type="non-terminal residue" evidence="1">
    <location>
        <position position="1"/>
    </location>
</feature>
<name>A0A6C8GQK7_SALET</name>
<keyword evidence="1" id="KW-0378">Hydrolase</keyword>
<gene>
    <name evidence="1" type="ORF">LTSEADE_1593</name>
</gene>
<organism evidence="1 2">
    <name type="scientific">Salmonella enterica subsp. enterica serovar Adelaide str. A4-669</name>
    <dbReference type="NCBI Taxonomy" id="913063"/>
    <lineage>
        <taxon>Bacteria</taxon>
        <taxon>Pseudomonadati</taxon>
        <taxon>Pseudomonadota</taxon>
        <taxon>Gammaproteobacteria</taxon>
        <taxon>Enterobacterales</taxon>
        <taxon>Enterobacteriaceae</taxon>
        <taxon>Salmonella</taxon>
    </lineage>
</organism>
<evidence type="ECO:0000313" key="2">
    <source>
        <dbReference type="Proteomes" id="UP000004906"/>
    </source>
</evidence>
<protein>
    <submittedName>
        <fullName evidence="1">DNA helicase IV</fullName>
    </submittedName>
</protein>
<reference evidence="1 2" key="1">
    <citation type="journal article" date="2011" name="BMC Genomics">
        <title>Genome sequencing reveals diversification of virulence factor content and possible host adaptation in distinct subpopulations of Salmonella enterica.</title>
        <authorList>
            <person name="den Bakker H.C."/>
            <person name="Moreno Switt A.I."/>
            <person name="Govoni G."/>
            <person name="Cummings C.A."/>
            <person name="Ranieri M.L."/>
            <person name="Degoricija L."/>
            <person name="Hoelzer K."/>
            <person name="Rodriguez-Rivera L.D."/>
            <person name="Brown S."/>
            <person name="Bolchacova E."/>
            <person name="Furtado M.R."/>
            <person name="Wiedmann M."/>
        </authorList>
    </citation>
    <scope>NUCLEOTIDE SEQUENCE [LARGE SCALE GENOMIC DNA]</scope>
    <source>
        <strain evidence="1 2">A4-669</strain>
    </source>
</reference>
<accession>A0A6C8GQK7</accession>